<reference evidence="1 2" key="1">
    <citation type="submission" date="2019-07" db="EMBL/GenBank/DDBJ databases">
        <title>Whole genome shotgun sequence of Segetibacter aerophilus NBRC 106135.</title>
        <authorList>
            <person name="Hosoyama A."/>
            <person name="Uohara A."/>
            <person name="Ohji S."/>
            <person name="Ichikawa N."/>
        </authorList>
    </citation>
    <scope>NUCLEOTIDE SEQUENCE [LARGE SCALE GENOMIC DNA]</scope>
    <source>
        <strain evidence="1 2">NBRC 106135</strain>
    </source>
</reference>
<dbReference type="RefSeq" id="WP_147204188.1">
    <property type="nucleotide sequence ID" value="NZ_BJYT01000009.1"/>
</dbReference>
<dbReference type="InterPro" id="IPR007729">
    <property type="entry name" value="DGOK"/>
</dbReference>
<proteinExistence type="predicted"/>
<dbReference type="GO" id="GO:0008671">
    <property type="term" value="F:2-dehydro-3-deoxygalactonokinase activity"/>
    <property type="evidence" value="ECO:0007669"/>
    <property type="project" value="InterPro"/>
</dbReference>
<keyword evidence="2" id="KW-1185">Reference proteome</keyword>
<evidence type="ECO:0000313" key="1">
    <source>
        <dbReference type="EMBL" id="GEO10072.1"/>
    </source>
</evidence>
<comment type="caution">
    <text evidence="1">The sequence shown here is derived from an EMBL/GenBank/DDBJ whole genome shotgun (WGS) entry which is preliminary data.</text>
</comment>
<dbReference type="CDD" id="cd24012">
    <property type="entry name" value="ASKHA_NBD_KDGal-kinase"/>
    <property type="match status" value="1"/>
</dbReference>
<dbReference type="OrthoDB" id="256574at2"/>
<organism evidence="1 2">
    <name type="scientific">Segetibacter aerophilus</name>
    <dbReference type="NCBI Taxonomy" id="670293"/>
    <lineage>
        <taxon>Bacteria</taxon>
        <taxon>Pseudomonadati</taxon>
        <taxon>Bacteroidota</taxon>
        <taxon>Chitinophagia</taxon>
        <taxon>Chitinophagales</taxon>
        <taxon>Chitinophagaceae</taxon>
        <taxon>Segetibacter</taxon>
    </lineage>
</organism>
<accession>A0A512BDN2</accession>
<dbReference type="EMBL" id="BJYT01000009">
    <property type="protein sequence ID" value="GEO10072.1"/>
    <property type="molecule type" value="Genomic_DNA"/>
</dbReference>
<dbReference type="GO" id="GO:0034194">
    <property type="term" value="P:D-galactonate catabolic process"/>
    <property type="evidence" value="ECO:0007669"/>
    <property type="project" value="InterPro"/>
</dbReference>
<dbReference type="Pfam" id="PF05035">
    <property type="entry name" value="DGOK"/>
    <property type="match status" value="1"/>
</dbReference>
<evidence type="ECO:0000313" key="2">
    <source>
        <dbReference type="Proteomes" id="UP000321513"/>
    </source>
</evidence>
<keyword evidence="1" id="KW-0418">Kinase</keyword>
<protein>
    <submittedName>
        <fullName evidence="1">2-dehydro-3-deoxygalactonokinase</fullName>
    </submittedName>
</protein>
<sequence>MTTYFLGCDWGTSSFRMRLFDISQEQVLGEVVSDEGISKMHNGWQQANKENGSITRATFFRQYLAEQVGALSRKTSVDLAHIAIVISGMASSSIGMEDVPYAKLPFALDGSSAIIKHFASEDTFRHDLILISGVCSENDVMRGEETQLIGLLALLEKSGAKPQSGILIFPGTHSKHIYIDESSMVRFNTFMTGEVFNLISNHSILKNSIEKDDDDKLSEADEHAFKAGVQKSKETGVLNGLFTVRTNQLFDKFDKKQNSFYLSGILIGEEMNYLLKDEGVHLYLCSASNLAKFYTMAIEELGLSNRTTIVPAELVDKAALAGQLLMFQRHILKKQ</sequence>
<dbReference type="InterPro" id="IPR042258">
    <property type="entry name" value="DGOK_N"/>
</dbReference>
<dbReference type="Gene3D" id="3.30.420.300">
    <property type="entry name" value="2-keto-3-deoxy-galactonokinase, substrate binding domain"/>
    <property type="match status" value="1"/>
</dbReference>
<gene>
    <name evidence="1" type="primary">dgoK</name>
    <name evidence="1" type="ORF">SAE01_25680</name>
</gene>
<name>A0A512BDN2_9BACT</name>
<dbReference type="InterPro" id="IPR042257">
    <property type="entry name" value="DGOK_C"/>
</dbReference>
<dbReference type="AlphaFoldDB" id="A0A512BDN2"/>
<dbReference type="Gene3D" id="3.30.420.310">
    <property type="entry name" value="2-keto-3-deoxy-galactonokinase, C-terminal domain"/>
    <property type="match status" value="1"/>
</dbReference>
<dbReference type="Proteomes" id="UP000321513">
    <property type="component" value="Unassembled WGS sequence"/>
</dbReference>
<keyword evidence="1" id="KW-0808">Transferase</keyword>